<evidence type="ECO:0000313" key="2">
    <source>
        <dbReference type="EMBL" id="DAD27559.1"/>
    </source>
</evidence>
<dbReference type="PANTHER" id="PTHR48413:SF1">
    <property type="entry name" value="PROTEIN HEAT-STRESS-ASSOCIATED 32"/>
    <property type="match status" value="1"/>
</dbReference>
<keyword evidence="3" id="KW-1185">Reference proteome</keyword>
<accession>A0A822Y8C8</accession>
<evidence type="ECO:0000313" key="3">
    <source>
        <dbReference type="Proteomes" id="UP000607653"/>
    </source>
</evidence>
<reference evidence="2 3" key="1">
    <citation type="journal article" date="2020" name="Mol. Biol. Evol.">
        <title>Distinct Expression and Methylation Patterns for Genes with Different Fates following a Single Whole-Genome Duplication in Flowering Plants.</title>
        <authorList>
            <person name="Shi T."/>
            <person name="Rahmani R.S."/>
            <person name="Gugger P.F."/>
            <person name="Wang M."/>
            <person name="Li H."/>
            <person name="Zhang Y."/>
            <person name="Li Z."/>
            <person name="Wang Q."/>
            <person name="Van de Peer Y."/>
            <person name="Marchal K."/>
            <person name="Chen J."/>
        </authorList>
    </citation>
    <scope>NUCLEOTIDE SEQUENCE [LARGE SCALE GENOMIC DNA]</scope>
    <source>
        <tissue evidence="2">Leaf</tissue>
    </source>
</reference>
<organism evidence="2 3">
    <name type="scientific">Nelumbo nucifera</name>
    <name type="common">Sacred lotus</name>
    <dbReference type="NCBI Taxonomy" id="4432"/>
    <lineage>
        <taxon>Eukaryota</taxon>
        <taxon>Viridiplantae</taxon>
        <taxon>Streptophyta</taxon>
        <taxon>Embryophyta</taxon>
        <taxon>Tracheophyta</taxon>
        <taxon>Spermatophyta</taxon>
        <taxon>Magnoliopsida</taxon>
        <taxon>Proteales</taxon>
        <taxon>Nelumbonaceae</taxon>
        <taxon>Nelumbo</taxon>
    </lineage>
</organism>
<sequence length="157" mass="17227">MPPLASETGFPFSNGRYRVTEMRGPHYTLLSQNVLQDIFECMGDSVDGSEFAGGSHSLMPKAFIEVYVGTEDWAEHLIRGGPSAFKKYVEECKNLGFETIELNAGSLTLPEETFLRFVRLIKSGGLKAKPQFAVKFNKSDIPVAGDIAYGAYIAPVP</sequence>
<dbReference type="PANTHER" id="PTHR48413">
    <property type="match status" value="1"/>
</dbReference>
<dbReference type="Gene3D" id="3.20.20.70">
    <property type="entry name" value="Aldolase class I"/>
    <property type="match status" value="1"/>
</dbReference>
<dbReference type="SUPFAM" id="SSF102110">
    <property type="entry name" value="(2r)-phospho-3-sulfolactate synthase ComA"/>
    <property type="match status" value="1"/>
</dbReference>
<comment type="caution">
    <text evidence="2">The sequence shown here is derived from an EMBL/GenBank/DDBJ whole genome shotgun (WGS) entry which is preliminary data.</text>
</comment>
<gene>
    <name evidence="2" type="ORF">HUJ06_029027</name>
</gene>
<dbReference type="InterPro" id="IPR036112">
    <property type="entry name" value="ComA_synth_sf"/>
</dbReference>
<proteinExistence type="inferred from homology"/>
<dbReference type="AlphaFoldDB" id="A0A822Y8C8"/>
<evidence type="ECO:0000256" key="1">
    <source>
        <dbReference type="ARBA" id="ARBA00010424"/>
    </source>
</evidence>
<protein>
    <submittedName>
        <fullName evidence="2">Uncharacterized protein</fullName>
    </submittedName>
</protein>
<dbReference type="InterPro" id="IPR013785">
    <property type="entry name" value="Aldolase_TIM"/>
</dbReference>
<name>A0A822Y8C8_NELNU</name>
<dbReference type="Proteomes" id="UP000607653">
    <property type="component" value="Unassembled WGS sequence"/>
</dbReference>
<comment type="similarity">
    <text evidence="1">Belongs to the phosphosulfolactate synthase family.</text>
</comment>
<dbReference type="EMBL" id="DUZY01000002">
    <property type="protein sequence ID" value="DAD27559.1"/>
    <property type="molecule type" value="Genomic_DNA"/>
</dbReference>
<dbReference type="InterPro" id="IPR003830">
    <property type="entry name" value="ComA_synth"/>
</dbReference>
<dbReference type="Pfam" id="PF02679">
    <property type="entry name" value="ComA"/>
    <property type="match status" value="1"/>
</dbReference>